<proteinExistence type="predicted"/>
<evidence type="ECO:0000313" key="1">
    <source>
        <dbReference type="EMBL" id="SUF36874.1"/>
    </source>
</evidence>
<reference evidence="1 2" key="1">
    <citation type="submission" date="2018-06" db="EMBL/GenBank/DDBJ databases">
        <authorList>
            <consortium name="Pathogen Informatics"/>
            <person name="Doyle S."/>
        </authorList>
    </citation>
    <scope>NUCLEOTIDE SEQUENCE [LARGE SCALE GENOMIC DNA]</scope>
    <source>
        <strain evidence="1 2">NCTC9854</strain>
    </source>
</reference>
<dbReference type="AlphaFoldDB" id="A0A379Q598"/>
<dbReference type="Proteomes" id="UP000254773">
    <property type="component" value="Unassembled WGS sequence"/>
</dbReference>
<protein>
    <submittedName>
        <fullName evidence="1">Uncharacterized protein</fullName>
    </submittedName>
</protein>
<name>A0A379Q598_SALER</name>
<evidence type="ECO:0000313" key="2">
    <source>
        <dbReference type="Proteomes" id="UP000254773"/>
    </source>
</evidence>
<gene>
    <name evidence="1" type="ORF">NCTC9854_01109</name>
</gene>
<accession>A0A379Q598</accession>
<organism evidence="1 2">
    <name type="scientific">Salmonella enterica</name>
    <name type="common">Salmonella choleraesuis</name>
    <dbReference type="NCBI Taxonomy" id="28901"/>
    <lineage>
        <taxon>Bacteria</taxon>
        <taxon>Pseudomonadati</taxon>
        <taxon>Pseudomonadota</taxon>
        <taxon>Gammaproteobacteria</taxon>
        <taxon>Enterobacterales</taxon>
        <taxon>Enterobacteriaceae</taxon>
        <taxon>Salmonella</taxon>
    </lineage>
</organism>
<sequence length="71" mass="8217">MHMNKTLDNGYLTVKDYGTLALRSREQIDNEGAILTFSNEEVRAKILPLVKNGVVRFYLWDKGGWKACNWK</sequence>
<dbReference type="EMBL" id="UGWI01000001">
    <property type="protein sequence ID" value="SUF36874.1"/>
    <property type="molecule type" value="Genomic_DNA"/>
</dbReference>